<name>A7TRR8_VANPO</name>
<evidence type="ECO:0000256" key="1">
    <source>
        <dbReference type="SAM" id="MobiDB-lite"/>
    </source>
</evidence>
<evidence type="ECO:0000313" key="5">
    <source>
        <dbReference type="EMBL" id="EDO15040.1"/>
    </source>
</evidence>
<dbReference type="Proteomes" id="UP000000267">
    <property type="component" value="Unassembled WGS sequence"/>
</dbReference>
<dbReference type="Pfam" id="PF25038">
    <property type="entry name" value="Csf1_C"/>
    <property type="match status" value="1"/>
</dbReference>
<dbReference type="GO" id="GO:0055091">
    <property type="term" value="P:phospholipid homeostasis"/>
    <property type="evidence" value="ECO:0007669"/>
    <property type="project" value="EnsemblFungi"/>
</dbReference>
<sequence>MEVDSQFASISLGREKYFSWVFLAYWVLTCIASLTVIFYLPRVFGAIFTFILHWSIWKKYKVKINIESIRVSFLGGTVFIKNMSIINQDFTLSFLECRIKWRYWLLNSREVEYKVQANLSSEQSQGSDASNSMTIEKNSKLPCTILIECKGFEVFVYNRKAAYENVLRLFTKEEREKFSSFLNEHDLGDIVSEDTNVNSMDKDYFESVTTENSSESTVINDRTYKKNKDERKSILFNFLPIQLRLIHGAVTLGNRFTPSLVVASYENCNGVLDVSHANEKIDLYKSKVTMKFQDVNISVKPNLAYDSEFTNELDIDKGKLSRIWNTFIDIMDMIPNPFTKIYHKHMKKKEHDVESMFVNKWRGLSLYKDNLRDAGRYGLDEASYDFLNREYAKFSSILKCPNFTLSYYLDSPGIVPHGAHQTNVKKDGPDIGNSGSPPEFLVDLQVSKASIYYGPWTNRQVSYLIRMLSPVVSKNQIPIKKLEPGSRRIHTVFKMSVHIIDESSWRIPTREPSKDKEFIKQFVKTNDDFRPFGWLDFNLNKGTQATFNFSLIPTIDGLGNNFDIHFLDMEVTTSVNHDILLKSKEFDVVADIGYPLGWNSQADWKFDIIAKQLETFLLKEHISLFSDMFSDFASEDPTPYELFRPFTYSLNWDIEGYSIYLNVNDRNIVNNPLDFNENCYLSLHGDELHIDSLIPNLLISQPYTEIAFNIYTPMFRLLLNTPPWNTLSEFMKDKEVGRAFDFGIEGSYLIYSDLDIDNVDTITMECTSRSTTLFCYGVVIRYLMNVQANYFGDFVHFITSEEYSEILQKNNKRSNDEQGSFTYSTTSSVQNSSSDDTVLYTKEQDLSKPHVRRADVLRTENELDIWFTFRVWDGALILPEGLYNGNLCSSLLFSELMISFRGSNYYMDFLTNLYDMKINRFLNFSPDEIFRYVRDPDHNLNIVHGTLSDVTIHAHRMFGLPPNKLTYFCQWSIDFGSLIIDSNIEFLSSFFGLFTKLGFGYSNLENKLVYKVESSDDMTLLTLYGEKVLILVSDDVSQKQASLEILKLKLNSIDFQNERYSKRINLKIPEFSISIFDVRNPTIKPILLGFKTKIDFTNFVIKEDFRNSLNGQRTYITLHDSPYHRCFFILPTMYQESFLYNELYGGITPSFSIPILPIPMLPNTIDFLVEDFLKEYSDLLENPFLNIRSINNLDTSSLFNEYRVDTYISEKAIFKAEEKNTVNYDPKYEYDNYILNVEYIRVDINPLFSDFIDSMSTKLYSENMVDIIDEIEMIIVRRLGSPKKVLLRETNLKLKISYVDIFWGSRNSEGIEIYLDKLDFEMRQRIFDDFNQRSLEERTILSKLKSLRCSFSETQYEEIEYERPPALSLTVEGLEVWSCTNTAQSNSINILSTDITVDGSQTSWLIKYLNKQVEFFYNLKGSVDLLQKRDVTLQKSLISKLTTASEYYQIDHDPYVITKPALIMRLSNSHVRENRSWRIVTRLRHILNYLPEGWEKSSIAFVEARHVYSDSDPKNVFLSVFSNWRNWEVSDVARSYIYRRVFLPDIEKNLINNTTKIGMESFYFTIYSQRYAVDHNIVVTRINVIIDQMLSDEEPKAATANKNDKIYDITGTVGTFKGELGDQLIRLKKLYSEDKAKIRSEKSTDFSIPKFFKINIVLIVEKGELTLAAANTKLISRIKNGKISGFFENARDVANASGSIVYYATRTELWLKHNELILLDAHLDDLFISVIAELLVKKPTILVNVKSSHLRFKALPNTKNLVVFLREFEREISKITGRLTDKDNKKRHTSTSPIFSTKKIDISFDINIFDISSEIVILSPFTVKHSMKELKIVFNREGDNDTIFSILDADLYLTSYQNGVQYFRLSYQDINLEAMLTDSKSKLITINIVTSLIKLTLADPKKITNSLLQDEKTFEQSLESIKTLNTLFSSNREVRTSAVDNPYKFMVNFDLTYFGLLFPVDTSYFILELHSLLATFSNVYMNPQQLKEKITCNLALQNTLFMIKSPEVNNQVSKVLDFSVNLSTETKILNSKRSFEVESSHFRVCLNPESLLKILQGVFQTSSSFKYYKEHTRLQIFKTKKKASVVSENLIGAPLIEYSIHFLSYNFCIGWIFENSQSSYPGLIMGYDRLFSAYEDSYGKLTVVDGFFSIANGFSSDTFYSQGNEKEKYNRSYLPNLQILYWLKEVDAMKQLFVRFYGETIDVRFLSNFATIINLTIESVQHFQMIKKETVREMNVEAEKKVGEDDISTKFSLFFSKVQRINCQCIYDGGVFTVYPVRGNHIDTEHAIEITTPKVIIDVDYKYRIDMKKPHWIRSFINIEPTYNTLLSQFASFLTEFGESVHEMVAKFSPKEQPPAPKTVSPPIDYKRILEDFDVSFSISAGKQKVSLSCEPVAKVHANVGFESFVFSIITNDDDPTEPLSCSLTVNDIKTSINHEFSTEPTASFSVDFVDITTLFTHPDIYGTTLISDVSLYFNIKQLQNLMVFLDIWNLKRLIKLRPQKSVPVKKPESRVSSSTKSSSNTTIIPWSFTVIITDINGDIHLGPSLGNLSLKLKKNWISTNHFQDRRKALRFFTDSLSLTSVGRLGGLIDVANISWILNVRYVENEKLDQSPLVDITLNVENVAVKAAFDYHMFLIGRVHNILFNLESEKDLIGNLPDLLKLHLVCDEIDICSTALVASNILDISNTISRTRQDSRNSYIETLLESNPPPQKSSISYTDILKSLNLLRTDVGIEIHKMQVQISPISLFDVEVIVTTVENVSARSVTQSGEKLMTDLQMKIYKATLSLSKSNEELDEEAVSEISVDDYMIYAMKLSGGKILSIPKLFVGMTTWQLENSKIIEYLFACKFHDKISVRWNLGPVNFIKEVWATHVKSLAVRRAQLKGDKEPQLVPGIIGEPSPLVSSEELEMLRSESSNADNDNNEYSEEDKFIYVPLKEPQIEMPKIKDLEDATPPLEWFGVNRKKFPRVTHQTAIILIQKIVHVAQKEYAKVLGDS</sequence>
<dbReference type="KEGG" id="vpo:Kpol_392p7"/>
<keyword evidence="2" id="KW-0472">Membrane</keyword>
<dbReference type="InParanoid" id="A7TRR8"/>
<dbReference type="eggNOG" id="KOG3596">
    <property type="taxonomic scope" value="Eukaryota"/>
</dbReference>
<evidence type="ECO:0008006" key="7">
    <source>
        <dbReference type="Google" id="ProtNLM"/>
    </source>
</evidence>
<keyword evidence="2" id="KW-0812">Transmembrane</keyword>
<feature type="domain" description="Csf1 C-terminal region" evidence="4">
    <location>
        <begin position="1647"/>
        <end position="2994"/>
    </location>
</feature>
<dbReference type="GO" id="GO:1904121">
    <property type="term" value="F:phosphatidylethanolamine transfer activity"/>
    <property type="evidence" value="ECO:0007669"/>
    <property type="project" value="EnsemblFungi"/>
</dbReference>
<dbReference type="GO" id="GO:0016020">
    <property type="term" value="C:membrane"/>
    <property type="evidence" value="ECO:0007669"/>
    <property type="project" value="InterPro"/>
</dbReference>
<feature type="transmembrane region" description="Helical" evidence="2">
    <location>
        <begin position="20"/>
        <end position="40"/>
    </location>
</feature>
<dbReference type="FunCoup" id="A7TRR8">
    <property type="interactions" value="84"/>
</dbReference>
<evidence type="ECO:0000256" key="2">
    <source>
        <dbReference type="SAM" id="Phobius"/>
    </source>
</evidence>
<dbReference type="EMBL" id="DS480486">
    <property type="protein sequence ID" value="EDO15040.1"/>
    <property type="molecule type" value="Genomic_DNA"/>
</dbReference>
<dbReference type="OMA" id="YGLEWFI"/>
<dbReference type="GO" id="GO:0051604">
    <property type="term" value="P:protein maturation"/>
    <property type="evidence" value="ECO:0007669"/>
    <property type="project" value="EnsemblFungi"/>
</dbReference>
<proteinExistence type="predicted"/>
<dbReference type="InterPro" id="IPR029636">
    <property type="entry name" value="Csf1"/>
</dbReference>
<evidence type="ECO:0000259" key="3">
    <source>
        <dbReference type="Pfam" id="PF21678"/>
    </source>
</evidence>
<feature type="compositionally biased region" description="Low complexity" evidence="1">
    <location>
        <begin position="822"/>
        <end position="835"/>
    </location>
</feature>
<dbReference type="HOGENOM" id="CLU_000126_1_0_1"/>
<dbReference type="GO" id="GO:0006113">
    <property type="term" value="P:fermentation"/>
    <property type="evidence" value="ECO:0007669"/>
    <property type="project" value="EnsemblFungi"/>
</dbReference>
<feature type="region of interest" description="Disordered" evidence="1">
    <location>
        <begin position="814"/>
        <end position="835"/>
    </location>
</feature>
<dbReference type="InterPro" id="IPR056779">
    <property type="entry name" value="Csf1_C"/>
</dbReference>
<dbReference type="STRING" id="436907.A7TRR8"/>
<dbReference type="Pfam" id="PF21678">
    <property type="entry name" value="Csf1_N"/>
    <property type="match status" value="1"/>
</dbReference>
<dbReference type="PhylomeDB" id="A7TRR8"/>
<gene>
    <name evidence="5" type="ORF">Kpol_392p7</name>
</gene>
<reference evidence="5 6" key="1">
    <citation type="journal article" date="2007" name="Proc. Natl. Acad. Sci. U.S.A.">
        <title>Independent sorting-out of thousands of duplicated gene pairs in two yeast species descended from a whole-genome duplication.</title>
        <authorList>
            <person name="Scannell D.R."/>
            <person name="Frank A.C."/>
            <person name="Conant G.C."/>
            <person name="Byrne K.P."/>
            <person name="Woolfit M."/>
            <person name="Wolfe K.H."/>
        </authorList>
    </citation>
    <scope>NUCLEOTIDE SEQUENCE [LARGE SCALE GENOMIC DNA]</scope>
    <source>
        <strain evidence="6">ATCC 22028 / DSM 70294 / BCRC 21397 / CBS 2163 / NBRC 10782 / NRRL Y-8283 / UCD 57-17</strain>
    </source>
</reference>
<dbReference type="GeneID" id="5543088"/>
<keyword evidence="2" id="KW-1133">Transmembrane helix</keyword>
<organism evidence="6">
    <name type="scientific">Vanderwaltozyma polyspora (strain ATCC 22028 / DSM 70294 / BCRC 21397 / CBS 2163 / NBRC 10782 / NRRL Y-8283 / UCD 57-17)</name>
    <name type="common">Kluyveromyces polysporus</name>
    <dbReference type="NCBI Taxonomy" id="436907"/>
    <lineage>
        <taxon>Eukaryota</taxon>
        <taxon>Fungi</taxon>
        <taxon>Dikarya</taxon>
        <taxon>Ascomycota</taxon>
        <taxon>Saccharomycotina</taxon>
        <taxon>Saccharomycetes</taxon>
        <taxon>Saccharomycetales</taxon>
        <taxon>Saccharomycetaceae</taxon>
        <taxon>Vanderwaltozyma</taxon>
    </lineage>
</organism>
<dbReference type="RefSeq" id="XP_001642898.1">
    <property type="nucleotide sequence ID" value="XM_001642848.1"/>
</dbReference>
<dbReference type="OrthoDB" id="10051416at2759"/>
<dbReference type="PANTHER" id="PTHR32085:SF3">
    <property type="entry name" value="PROTEIN CSF1"/>
    <property type="match status" value="1"/>
</dbReference>
<dbReference type="PANTHER" id="PTHR32085">
    <property type="entry name" value="PROTEIN CSF1"/>
    <property type="match status" value="1"/>
</dbReference>
<feature type="domain" description="Csf1 N-terminal" evidence="3">
    <location>
        <begin position="34"/>
        <end position="1622"/>
    </location>
</feature>
<dbReference type="GO" id="GO:0140268">
    <property type="term" value="C:endoplasmic reticulum-plasma membrane contact site"/>
    <property type="evidence" value="ECO:0007669"/>
    <property type="project" value="EnsemblFungi"/>
</dbReference>
<keyword evidence="6" id="KW-1185">Reference proteome</keyword>
<evidence type="ECO:0000259" key="4">
    <source>
        <dbReference type="Pfam" id="PF25038"/>
    </source>
</evidence>
<accession>A7TRR8</accession>
<evidence type="ECO:0000313" key="6">
    <source>
        <dbReference type="Proteomes" id="UP000000267"/>
    </source>
</evidence>
<protein>
    <recommendedName>
        <fullName evidence="7">Protein CSF1</fullName>
    </recommendedName>
</protein>
<dbReference type="InterPro" id="IPR048636">
    <property type="entry name" value="Csf1_N"/>
</dbReference>